<keyword evidence="17" id="KW-1185">Reference proteome</keyword>
<evidence type="ECO:0000256" key="8">
    <source>
        <dbReference type="ARBA" id="ARBA00023157"/>
    </source>
</evidence>
<evidence type="ECO:0000256" key="3">
    <source>
        <dbReference type="ARBA" id="ARBA00022475"/>
    </source>
</evidence>
<evidence type="ECO:0000313" key="16">
    <source>
        <dbReference type="EnsemblMetazoa" id="SCAU004968-PA"/>
    </source>
</evidence>
<name>A0A1I8P5D7_STOCA</name>
<dbReference type="VEuPathDB" id="VectorBase:SCAU004968"/>
<dbReference type="GO" id="GO:0043410">
    <property type="term" value="P:positive regulation of MAPK cascade"/>
    <property type="evidence" value="ECO:0007669"/>
    <property type="project" value="TreeGrafter"/>
</dbReference>
<evidence type="ECO:0000256" key="14">
    <source>
        <dbReference type="SAM" id="SignalP"/>
    </source>
</evidence>
<feature type="transmembrane region" description="Helical" evidence="13">
    <location>
        <begin position="699"/>
        <end position="720"/>
    </location>
</feature>
<proteinExistence type="inferred from homology"/>
<evidence type="ECO:0000256" key="6">
    <source>
        <dbReference type="ARBA" id="ARBA00023040"/>
    </source>
</evidence>
<keyword evidence="4 11" id="KW-0812">Transmembrane</keyword>
<feature type="transmembrane region" description="Helical" evidence="13">
    <location>
        <begin position="401"/>
        <end position="424"/>
    </location>
</feature>
<dbReference type="STRING" id="35570.A0A1I8P5D7"/>
<comment type="similarity">
    <text evidence="2 11">Belongs to the G-protein coupled receptor 1 family.</text>
</comment>
<dbReference type="GO" id="GO:0004993">
    <property type="term" value="F:G protein-coupled serotonin receptor activity"/>
    <property type="evidence" value="ECO:0007669"/>
    <property type="project" value="UniProtKB-ARBA"/>
</dbReference>
<dbReference type="PROSITE" id="PS00237">
    <property type="entry name" value="G_PROTEIN_RECEP_F1_1"/>
    <property type="match status" value="1"/>
</dbReference>
<feature type="region of interest" description="Disordered" evidence="12">
    <location>
        <begin position="72"/>
        <end position="94"/>
    </location>
</feature>
<dbReference type="PANTHER" id="PTHR24248:SF199">
    <property type="entry name" value="IP13425P-RELATED"/>
    <property type="match status" value="1"/>
</dbReference>
<evidence type="ECO:0000256" key="1">
    <source>
        <dbReference type="ARBA" id="ARBA00004651"/>
    </source>
</evidence>
<feature type="transmembrane region" description="Helical" evidence="13">
    <location>
        <begin position="322"/>
        <end position="347"/>
    </location>
</feature>
<evidence type="ECO:0000256" key="10">
    <source>
        <dbReference type="ARBA" id="ARBA00023224"/>
    </source>
</evidence>
<gene>
    <name evidence="16" type="primary">106090480</name>
</gene>
<evidence type="ECO:0000259" key="15">
    <source>
        <dbReference type="PROSITE" id="PS50262"/>
    </source>
</evidence>
<dbReference type="Gene3D" id="1.20.1070.10">
    <property type="entry name" value="Rhodopsin 7-helix transmembrane proteins"/>
    <property type="match status" value="2"/>
</dbReference>
<dbReference type="OrthoDB" id="5977853at2759"/>
<comment type="subcellular location">
    <subcellularLocation>
        <location evidence="1">Cell membrane</location>
        <topology evidence="1">Multi-pass membrane protein</topology>
    </subcellularLocation>
</comment>
<keyword evidence="8" id="KW-1015">Disulfide bond</keyword>
<keyword evidence="6 11" id="KW-0297">G-protein coupled receptor</keyword>
<dbReference type="EnsemblMetazoa" id="SCAU004968-RA">
    <property type="protein sequence ID" value="SCAU004968-PA"/>
    <property type="gene ID" value="SCAU004968"/>
</dbReference>
<dbReference type="PANTHER" id="PTHR24248">
    <property type="entry name" value="ADRENERGIC RECEPTOR-RELATED G-PROTEIN COUPLED RECEPTOR"/>
    <property type="match status" value="1"/>
</dbReference>
<dbReference type="Proteomes" id="UP000095300">
    <property type="component" value="Unassembled WGS sequence"/>
</dbReference>
<evidence type="ECO:0000256" key="2">
    <source>
        <dbReference type="ARBA" id="ARBA00010663"/>
    </source>
</evidence>
<keyword evidence="3" id="KW-1003">Cell membrane</keyword>
<dbReference type="FunFam" id="1.20.1070.10:FF:000523">
    <property type="entry name" value="5-hydroxytryptamine receptor 2B"/>
    <property type="match status" value="1"/>
</dbReference>
<sequence length="785" mass="85655">MPTHISHMHMQWWPLLYGTIEATAQQVFAAAAAAAYTSEIMISTNTEMVHGKAMMEQHGRNRLPATSFLRYRSSSNSSSSSSSSSPSNTNSNSFPAAATTAAPFAATYGSAYNSIATSMSSTLLTTTTATLSSSMQAASTSTSTSPSPSPSSLSSSSSSLVANVLETLTTFENDVSNSLSHSLDAFVAVTPMALLGNFSWPPSSSAATAAAVATALNPNISNTITANNNSHFIATSSTTIMGNSSLNASTSVSSSSSSTAAMIMTSTTLAPSVDSYLVGMAWPKALVVAIFMLLILVTVVGNTLVILAVLTTRRLRTVTNCFVLNLAITDWLVGTCVMPPAVMVYIVGSWRLGWILCDIWISLDVLLCTASILSLCAISLDRYLAVTQPLTYSKNRRTKRLALLMIFIVWVTALSITCPPYLGWYEPGRRVDGNTVCRYNQNKGYVVFSAMGSFFIPLAVMLYVYLKIGYVLTSRRQRIVRDANSERTADHDIDCDNFLSESEHFQCGPQKFPSFKSRWTVENATNGSAKTINSNSKQSSLKCSKCSKNYTDPQSLKHQASFYELMEISRLSTQIPCPSINCKYGDGRCTPTKASMSCALAEGRAATLPMQQLHCSDSRTSFSETCLAHAMAQSAAKYTSNGQVPDKQLQSAQMNVNAGQLQHNAHSHAHQHHHPHHHHHRVPMRVSTTKRDTKTAKTLTMVMGGFIACWLPFFTYYLLIPFLPPAALFEGLMSFLTWVGWVNCAINPFIYAFYNPDFRTAFWRLTCKRICKQKSPPNHMAMFRG</sequence>
<dbReference type="SMART" id="SM01381">
    <property type="entry name" value="7TM_GPCR_Srsx"/>
    <property type="match status" value="1"/>
</dbReference>
<dbReference type="PROSITE" id="PS50262">
    <property type="entry name" value="G_PROTEIN_RECEP_F1_2"/>
    <property type="match status" value="1"/>
</dbReference>
<dbReference type="Pfam" id="PF00001">
    <property type="entry name" value="7tm_1"/>
    <property type="match status" value="1"/>
</dbReference>
<evidence type="ECO:0000256" key="13">
    <source>
        <dbReference type="SAM" id="Phobius"/>
    </source>
</evidence>
<feature type="transmembrane region" description="Helical" evidence="13">
    <location>
        <begin position="285"/>
        <end position="310"/>
    </location>
</feature>
<dbReference type="KEGG" id="scac:106090480"/>
<feature type="compositionally biased region" description="Basic residues" evidence="12">
    <location>
        <begin position="666"/>
        <end position="683"/>
    </location>
</feature>
<evidence type="ECO:0000256" key="11">
    <source>
        <dbReference type="RuleBase" id="RU000688"/>
    </source>
</evidence>
<evidence type="ECO:0000313" key="17">
    <source>
        <dbReference type="Proteomes" id="UP000095300"/>
    </source>
</evidence>
<feature type="signal peptide" evidence="14">
    <location>
        <begin position="1"/>
        <end position="24"/>
    </location>
</feature>
<dbReference type="InterPro" id="IPR000276">
    <property type="entry name" value="GPCR_Rhodpsn"/>
</dbReference>
<feature type="region of interest" description="Disordered" evidence="12">
    <location>
        <begin position="666"/>
        <end position="688"/>
    </location>
</feature>
<feature type="region of interest" description="Disordered" evidence="12">
    <location>
        <begin position="137"/>
        <end position="156"/>
    </location>
</feature>
<keyword evidence="9 11" id="KW-0675">Receptor</keyword>
<reference evidence="16" key="1">
    <citation type="submission" date="2020-05" db="UniProtKB">
        <authorList>
            <consortium name="EnsemblMetazoa"/>
        </authorList>
    </citation>
    <scope>IDENTIFICATION</scope>
    <source>
        <strain evidence="16">USDA</strain>
    </source>
</reference>
<evidence type="ECO:0000256" key="7">
    <source>
        <dbReference type="ARBA" id="ARBA00023136"/>
    </source>
</evidence>
<dbReference type="GO" id="GO:0071880">
    <property type="term" value="P:adenylate cyclase-activating adrenergic receptor signaling pathway"/>
    <property type="evidence" value="ECO:0007669"/>
    <property type="project" value="TreeGrafter"/>
</dbReference>
<evidence type="ECO:0000256" key="9">
    <source>
        <dbReference type="ARBA" id="ARBA00023170"/>
    </source>
</evidence>
<feature type="chain" id="PRO_5009326072" description="G-protein coupled receptors family 1 profile domain-containing protein" evidence="14">
    <location>
        <begin position="25"/>
        <end position="785"/>
    </location>
</feature>
<accession>A0A1I8P5D7</accession>
<dbReference type="PRINTS" id="PR00237">
    <property type="entry name" value="GPCRRHODOPSN"/>
</dbReference>
<feature type="transmembrane region" description="Helical" evidence="13">
    <location>
        <begin position="444"/>
        <end position="466"/>
    </location>
</feature>
<keyword evidence="7 13" id="KW-0472">Membrane</keyword>
<feature type="transmembrane region" description="Helical" evidence="13">
    <location>
        <begin position="732"/>
        <end position="754"/>
    </location>
</feature>
<evidence type="ECO:0000256" key="5">
    <source>
        <dbReference type="ARBA" id="ARBA00022989"/>
    </source>
</evidence>
<feature type="domain" description="G-protein coupled receptors family 1 profile" evidence="15">
    <location>
        <begin position="301"/>
        <end position="751"/>
    </location>
</feature>
<dbReference type="GO" id="GO:0005886">
    <property type="term" value="C:plasma membrane"/>
    <property type="evidence" value="ECO:0007669"/>
    <property type="project" value="UniProtKB-SubCell"/>
</dbReference>
<dbReference type="SUPFAM" id="SSF81321">
    <property type="entry name" value="Family A G protein-coupled receptor-like"/>
    <property type="match status" value="1"/>
</dbReference>
<keyword evidence="5 13" id="KW-1133">Transmembrane helix</keyword>
<dbReference type="AlphaFoldDB" id="A0A1I8P5D7"/>
<keyword evidence="10 11" id="KW-0807">Transducer</keyword>
<dbReference type="InterPro" id="IPR017452">
    <property type="entry name" value="GPCR_Rhodpsn_7TM"/>
</dbReference>
<keyword evidence="14" id="KW-0732">Signal</keyword>
<evidence type="ECO:0000256" key="12">
    <source>
        <dbReference type="SAM" id="MobiDB-lite"/>
    </source>
</evidence>
<protein>
    <recommendedName>
        <fullName evidence="15">G-protein coupled receptors family 1 profile domain-containing protein</fullName>
    </recommendedName>
</protein>
<feature type="compositionally biased region" description="Low complexity" evidence="12">
    <location>
        <begin position="73"/>
        <end position="94"/>
    </location>
</feature>
<evidence type="ECO:0000256" key="4">
    <source>
        <dbReference type="ARBA" id="ARBA00022692"/>
    </source>
</evidence>
<feature type="transmembrane region" description="Helical" evidence="13">
    <location>
        <begin position="359"/>
        <end position="380"/>
    </location>
</feature>
<organism evidence="16 17">
    <name type="scientific">Stomoxys calcitrans</name>
    <name type="common">Stable fly</name>
    <name type="synonym">Conops calcitrans</name>
    <dbReference type="NCBI Taxonomy" id="35570"/>
    <lineage>
        <taxon>Eukaryota</taxon>
        <taxon>Metazoa</taxon>
        <taxon>Ecdysozoa</taxon>
        <taxon>Arthropoda</taxon>
        <taxon>Hexapoda</taxon>
        <taxon>Insecta</taxon>
        <taxon>Pterygota</taxon>
        <taxon>Neoptera</taxon>
        <taxon>Endopterygota</taxon>
        <taxon>Diptera</taxon>
        <taxon>Brachycera</taxon>
        <taxon>Muscomorpha</taxon>
        <taxon>Muscoidea</taxon>
        <taxon>Muscidae</taxon>
        <taxon>Stomoxys</taxon>
    </lineage>
</organism>